<dbReference type="EMBL" id="JAOQNS010000013">
    <property type="protein sequence ID" value="MCW2309530.1"/>
    <property type="molecule type" value="Genomic_DNA"/>
</dbReference>
<dbReference type="RefSeq" id="WP_406682224.1">
    <property type="nucleotide sequence ID" value="NZ_JAOQNS010000013.1"/>
</dbReference>
<name>A0ABT3HGM8_9HYPH</name>
<dbReference type="NCBIfam" id="NF045677">
    <property type="entry name" value="FeRespRegIrr"/>
    <property type="match status" value="1"/>
</dbReference>
<dbReference type="Proteomes" id="UP001209755">
    <property type="component" value="Unassembled WGS sequence"/>
</dbReference>
<evidence type="ECO:0000313" key="3">
    <source>
        <dbReference type="Proteomes" id="UP001209755"/>
    </source>
</evidence>
<dbReference type="CDD" id="cd07153">
    <property type="entry name" value="Fur_like"/>
    <property type="match status" value="1"/>
</dbReference>
<keyword evidence="1" id="KW-0804">Transcription</keyword>
<dbReference type="InterPro" id="IPR036388">
    <property type="entry name" value="WH-like_DNA-bd_sf"/>
</dbReference>
<accession>A0ABT3HGM8</accession>
<dbReference type="NCBIfam" id="NF045678">
    <property type="entry name" value="TransRegIrrA"/>
    <property type="match status" value="1"/>
</dbReference>
<keyword evidence="1" id="KW-0963">Cytoplasm</keyword>
<comment type="caution">
    <text evidence="2">The sequence shown here is derived from an EMBL/GenBank/DDBJ whole genome shotgun (WGS) entry which is preliminary data.</text>
</comment>
<comment type="subunit">
    <text evidence="1">Homodimer.</text>
</comment>
<dbReference type="SUPFAM" id="SSF46785">
    <property type="entry name" value="Winged helix' DNA-binding domain"/>
    <property type="match status" value="1"/>
</dbReference>
<protein>
    <recommendedName>
        <fullName evidence="1">Ferric uptake regulation protein</fullName>
    </recommendedName>
</protein>
<proteinExistence type="inferred from homology"/>
<keyword evidence="1" id="KW-0678">Repressor</keyword>
<keyword evidence="1" id="KW-0862">Zinc</keyword>
<keyword evidence="3" id="KW-1185">Reference proteome</keyword>
<organism evidence="2 3">
    <name type="scientific">Rhodobium gokarnense</name>
    <dbReference type="NCBI Taxonomy" id="364296"/>
    <lineage>
        <taxon>Bacteria</taxon>
        <taxon>Pseudomonadati</taxon>
        <taxon>Pseudomonadota</taxon>
        <taxon>Alphaproteobacteria</taxon>
        <taxon>Hyphomicrobiales</taxon>
        <taxon>Rhodobiaceae</taxon>
        <taxon>Rhodobium</taxon>
    </lineage>
</organism>
<dbReference type="InterPro" id="IPR002481">
    <property type="entry name" value="FUR"/>
</dbReference>
<evidence type="ECO:0000256" key="1">
    <source>
        <dbReference type="RuleBase" id="RU364037"/>
    </source>
</evidence>
<dbReference type="Pfam" id="PF01475">
    <property type="entry name" value="FUR"/>
    <property type="match status" value="1"/>
</dbReference>
<dbReference type="PANTHER" id="PTHR33202:SF7">
    <property type="entry name" value="FERRIC UPTAKE REGULATION PROTEIN"/>
    <property type="match status" value="1"/>
</dbReference>
<dbReference type="Gene3D" id="1.10.10.10">
    <property type="entry name" value="Winged helix-like DNA-binding domain superfamily/Winged helix DNA-binding domain"/>
    <property type="match status" value="1"/>
</dbReference>
<gene>
    <name evidence="1" type="primary">fur</name>
    <name evidence="2" type="ORF">M2319_003886</name>
</gene>
<evidence type="ECO:0000313" key="2">
    <source>
        <dbReference type="EMBL" id="MCW2309530.1"/>
    </source>
</evidence>
<dbReference type="PANTHER" id="PTHR33202">
    <property type="entry name" value="ZINC UPTAKE REGULATION PROTEIN"/>
    <property type="match status" value="1"/>
</dbReference>
<keyword evidence="1" id="KW-0479">Metal-binding</keyword>
<keyword evidence="1" id="KW-0805">Transcription regulation</keyword>
<comment type="similarity">
    <text evidence="1">Belongs to the Fur family.</text>
</comment>
<dbReference type="InterPro" id="IPR036390">
    <property type="entry name" value="WH_DNA-bd_sf"/>
</dbReference>
<keyword evidence="1" id="KW-0408">Iron</keyword>
<comment type="subcellular location">
    <subcellularLocation>
        <location evidence="1">Cytoplasm</location>
    </subcellularLocation>
</comment>
<reference evidence="3" key="1">
    <citation type="submission" date="2023-07" db="EMBL/GenBank/DDBJ databases">
        <title>Genome sequencing of Purple Non-Sulfur Bacteria from various extreme environments.</title>
        <authorList>
            <person name="Mayer M."/>
        </authorList>
    </citation>
    <scope>NUCLEOTIDE SEQUENCE [LARGE SCALE GENOMIC DNA]</scope>
    <source>
        <strain evidence="3">DSM 17935</strain>
    </source>
</reference>
<sequence>MDAISNIKARKTYSAAPRRRDGVDVVGLLRSAGLRPTQQRRALAELLFAGGGRHITAECLRDDAMKAGIPVSLATIYNTLNQFTDAGLLRELAIDANKTYFDTTTHEHHHYFVEGTDEVFDIPEMDLSITDLPEPPEGMEIARVDVVVRLRPKG</sequence>
<keyword evidence="1" id="KW-0238">DNA-binding</keyword>